<dbReference type="HOGENOM" id="CLU_016660_0_0_1"/>
<name>F8NG52_SERL9</name>
<dbReference type="Gene3D" id="3.30.559.10">
    <property type="entry name" value="Chloramphenicol acetyltransferase-like domain"/>
    <property type="match status" value="1"/>
</dbReference>
<dbReference type="KEGG" id="sla:SERLADRAFT_412505"/>
<dbReference type="OrthoDB" id="3355480at2759"/>
<dbReference type="Gene3D" id="3.30.559.30">
    <property type="entry name" value="Nonribosomal peptide synthetase, condensation domain"/>
    <property type="match status" value="1"/>
</dbReference>
<dbReference type="InterPro" id="IPR052058">
    <property type="entry name" value="Alcohol_O-acetyltransferase"/>
</dbReference>
<sequence length="558" mass="62677">MAAAQFPPSPVSSDDALVHEAEESNVVPNHTVDIGKVSATSNGKTSEPVQYERRLGESELSYYLPSRATGVNDMYLHLDFRAPEHLLRHARVRMVWAILRGRHPLLASRVHMYEYNDVRFIYTPPQSPEDALISADNDLEYKSNTTRNELLDIYLNGPRILSDSRPSYLIISQSEASTFLPSPPMTPHPSSPTSDKQEAPLKNYDMMICATHFLGDGMALHQFANDLFGLLGSSKTQGDLEALLNEEWQARWAGSIAEDSVLPESMEYRFPPETSKFRRAVGKVDFQRSQDELIGGQAFPRRSKQPRHTTVQTVSYDVDRTKAILKRCKAHGVSVSAALFAICNIAWAQLSQAKKELPTMMYSAVNLRPHFTVTSLNDSYWFLAVGYFNVILPTFIPRSVELSTVFWHRARIAKEQSTRAAKNPMIVSRSRLMASERGLRARIWAKEDDDKDRGLFVSPPPASTTHVKAVRAPSTALMGLSLLGNLDGIYKYASYPEIQFNSLTTGSRQRSGGMLLFSYTFAGKLFISLGYDENGFEKACVERFWENILQATDELMVN</sequence>
<accession>F8NG52</accession>
<dbReference type="RefSeq" id="XP_007312906.1">
    <property type="nucleotide sequence ID" value="XM_007312844.1"/>
</dbReference>
<feature type="region of interest" description="Disordered" evidence="1">
    <location>
        <begin position="179"/>
        <end position="198"/>
    </location>
</feature>
<dbReference type="InterPro" id="IPR023213">
    <property type="entry name" value="CAT-like_dom_sf"/>
</dbReference>
<organism>
    <name type="scientific">Serpula lacrymans var. lacrymans (strain S7.9)</name>
    <name type="common">Dry rot fungus</name>
    <dbReference type="NCBI Taxonomy" id="578457"/>
    <lineage>
        <taxon>Eukaryota</taxon>
        <taxon>Fungi</taxon>
        <taxon>Dikarya</taxon>
        <taxon>Basidiomycota</taxon>
        <taxon>Agaricomycotina</taxon>
        <taxon>Agaricomycetes</taxon>
        <taxon>Agaricomycetidae</taxon>
        <taxon>Boletales</taxon>
        <taxon>Coniophorineae</taxon>
        <taxon>Serpulaceae</taxon>
        <taxon>Serpula</taxon>
    </lineage>
</organism>
<reference evidence="2" key="1">
    <citation type="submission" date="2011-04" db="EMBL/GenBank/DDBJ databases">
        <title>Evolution of plant cell wall degrading machinery underlies the functional diversity of forest fungi.</title>
        <authorList>
            <consortium name="US DOE Joint Genome Institute (JGI-PGF)"/>
            <person name="Eastwood D.C."/>
            <person name="Floudas D."/>
            <person name="Binder M."/>
            <person name="Majcherczyk A."/>
            <person name="Schneider P."/>
            <person name="Aerts A."/>
            <person name="Asiegbu F.O."/>
            <person name="Baker S.E."/>
            <person name="Barry K."/>
            <person name="Bendiksby M."/>
            <person name="Blumentritt M."/>
            <person name="Coutinho P.M."/>
            <person name="Cullen D."/>
            <person name="Cullen D."/>
            <person name="Gathman A."/>
            <person name="Goodell B."/>
            <person name="Henrissat B."/>
            <person name="Ihrmark K."/>
            <person name="Kauserud H."/>
            <person name="Kohler A."/>
            <person name="LaButti K."/>
            <person name="Lapidus A."/>
            <person name="Lavin J.L."/>
            <person name="Lee Y.-H."/>
            <person name="Lindquist E."/>
            <person name="Lilly W."/>
            <person name="Lucas S."/>
            <person name="Morin E."/>
            <person name="Murat C."/>
            <person name="Oguiza J.A."/>
            <person name="Park J."/>
            <person name="Pisabarro A.G."/>
            <person name="Riley R."/>
            <person name="Rosling A."/>
            <person name="Salamov A."/>
            <person name="Schmidt O."/>
            <person name="Schmutz J."/>
            <person name="Skrede I."/>
            <person name="Stenlid J."/>
            <person name="Wiebenga A."/>
            <person name="Xie X."/>
            <person name="Kues U."/>
            <person name="Hibbett D.S."/>
            <person name="Hoffmeister D."/>
            <person name="Hogberg N."/>
            <person name="Martin F."/>
            <person name="Grigoriev I.V."/>
            <person name="Watkinson S.C."/>
        </authorList>
    </citation>
    <scope>NUCLEOTIDE SEQUENCE</scope>
    <source>
        <strain evidence="2">S7.9</strain>
    </source>
</reference>
<gene>
    <name evidence="2" type="ORF">SERLADRAFT_412505</name>
</gene>
<evidence type="ECO:0000256" key="1">
    <source>
        <dbReference type="SAM" id="MobiDB-lite"/>
    </source>
</evidence>
<protein>
    <submittedName>
        <fullName evidence="2">Uncharacterized protein</fullName>
    </submittedName>
</protein>
<dbReference type="EMBL" id="GL945428">
    <property type="protein sequence ID" value="EGO31022.1"/>
    <property type="molecule type" value="Genomic_DNA"/>
</dbReference>
<evidence type="ECO:0000313" key="2">
    <source>
        <dbReference type="EMBL" id="EGO31022.1"/>
    </source>
</evidence>
<dbReference type="GeneID" id="18813055"/>
<feature type="compositionally biased region" description="Pro residues" evidence="1">
    <location>
        <begin position="181"/>
        <end position="190"/>
    </location>
</feature>
<dbReference type="Proteomes" id="UP000008064">
    <property type="component" value="Unassembled WGS sequence"/>
</dbReference>
<dbReference type="AlphaFoldDB" id="F8NG52"/>
<dbReference type="PANTHER" id="PTHR28037:SF1">
    <property type="entry name" value="ALCOHOL O-ACETYLTRANSFERASE 1-RELATED"/>
    <property type="match status" value="1"/>
</dbReference>
<proteinExistence type="predicted"/>
<dbReference type="PANTHER" id="PTHR28037">
    <property type="entry name" value="ALCOHOL O-ACETYLTRANSFERASE 1-RELATED"/>
    <property type="match status" value="1"/>
</dbReference>